<proteinExistence type="predicted"/>
<evidence type="ECO:0000313" key="1">
    <source>
        <dbReference type="EMBL" id="KAJ8559607.1"/>
    </source>
</evidence>
<reference evidence="2" key="1">
    <citation type="journal article" date="2023" name="Proc. Natl. Acad. Sci. U.S.A.">
        <title>Genomic and structural basis for evolution of tropane alkaloid biosynthesis.</title>
        <authorList>
            <person name="Wanga Y.-J."/>
            <person name="Taina T."/>
            <person name="Yua J.-Y."/>
            <person name="Lia J."/>
            <person name="Xua B."/>
            <person name="Chenc J."/>
            <person name="D'Auriad J.C."/>
            <person name="Huanga J.-P."/>
            <person name="Huanga S.-X."/>
        </authorList>
    </citation>
    <scope>NUCLEOTIDE SEQUENCE [LARGE SCALE GENOMIC DNA]</scope>
    <source>
        <strain evidence="2">cv. KIB-2019</strain>
    </source>
</reference>
<gene>
    <name evidence="1" type="ORF">K7X08_003665</name>
</gene>
<keyword evidence="2" id="KW-1185">Reference proteome</keyword>
<evidence type="ECO:0000313" key="2">
    <source>
        <dbReference type="Proteomes" id="UP001152561"/>
    </source>
</evidence>
<dbReference type="OrthoDB" id="1751380at2759"/>
<name>A0A9Q1ML30_9SOLA</name>
<comment type="caution">
    <text evidence="1">The sequence shown here is derived from an EMBL/GenBank/DDBJ whole genome shotgun (WGS) entry which is preliminary data.</text>
</comment>
<dbReference type="EMBL" id="JAJAGQ010000006">
    <property type="protein sequence ID" value="KAJ8559607.1"/>
    <property type="molecule type" value="Genomic_DNA"/>
</dbReference>
<dbReference type="Proteomes" id="UP001152561">
    <property type="component" value="Unassembled WGS sequence"/>
</dbReference>
<protein>
    <submittedName>
        <fullName evidence="1">Uncharacterized protein</fullName>
    </submittedName>
</protein>
<sequence length="83" mass="9637">MSADEILTTVLGERTGYVRGKGHEKSAPNKLCETEEREEMAAELQRKLEEQVASELHKLEEERAHMNTIVDKRILVKMEYTYD</sequence>
<accession>A0A9Q1ML30</accession>
<organism evidence="1 2">
    <name type="scientific">Anisodus acutangulus</name>
    <dbReference type="NCBI Taxonomy" id="402998"/>
    <lineage>
        <taxon>Eukaryota</taxon>
        <taxon>Viridiplantae</taxon>
        <taxon>Streptophyta</taxon>
        <taxon>Embryophyta</taxon>
        <taxon>Tracheophyta</taxon>
        <taxon>Spermatophyta</taxon>
        <taxon>Magnoliopsida</taxon>
        <taxon>eudicotyledons</taxon>
        <taxon>Gunneridae</taxon>
        <taxon>Pentapetalae</taxon>
        <taxon>asterids</taxon>
        <taxon>lamiids</taxon>
        <taxon>Solanales</taxon>
        <taxon>Solanaceae</taxon>
        <taxon>Solanoideae</taxon>
        <taxon>Hyoscyameae</taxon>
        <taxon>Anisodus</taxon>
    </lineage>
</organism>
<dbReference type="AlphaFoldDB" id="A0A9Q1ML30"/>